<dbReference type="EMBL" id="JBHSQH010000001">
    <property type="protein sequence ID" value="MFC5970320.1"/>
    <property type="molecule type" value="Genomic_DNA"/>
</dbReference>
<dbReference type="RefSeq" id="WP_247419169.1">
    <property type="nucleotide sequence ID" value="NZ_JALLGW010000002.1"/>
</dbReference>
<feature type="transmembrane region" description="Helical" evidence="1">
    <location>
        <begin position="130"/>
        <end position="154"/>
    </location>
</feature>
<feature type="transmembrane region" description="Helical" evidence="1">
    <location>
        <begin position="79"/>
        <end position="100"/>
    </location>
</feature>
<dbReference type="Pfam" id="PF24412">
    <property type="entry name" value="DUF7546"/>
    <property type="match status" value="1"/>
</dbReference>
<reference evidence="2 3" key="1">
    <citation type="journal article" date="2019" name="Int. J. Syst. Evol. Microbiol.">
        <title>The Global Catalogue of Microorganisms (GCM) 10K type strain sequencing project: providing services to taxonomists for standard genome sequencing and annotation.</title>
        <authorList>
            <consortium name="The Broad Institute Genomics Platform"/>
            <consortium name="The Broad Institute Genome Sequencing Center for Infectious Disease"/>
            <person name="Wu L."/>
            <person name="Ma J."/>
        </authorList>
    </citation>
    <scope>NUCLEOTIDE SEQUENCE [LARGE SCALE GENOMIC DNA]</scope>
    <source>
        <strain evidence="2 3">CGMCC 1.12543</strain>
    </source>
</reference>
<keyword evidence="1" id="KW-1133">Transmembrane helix</keyword>
<organism evidence="2 3">
    <name type="scientific">Halomarina salina</name>
    <dbReference type="NCBI Taxonomy" id="1872699"/>
    <lineage>
        <taxon>Archaea</taxon>
        <taxon>Methanobacteriati</taxon>
        <taxon>Methanobacteriota</taxon>
        <taxon>Stenosarchaea group</taxon>
        <taxon>Halobacteria</taxon>
        <taxon>Halobacteriales</taxon>
        <taxon>Natronomonadaceae</taxon>
        <taxon>Halomarina</taxon>
    </lineage>
</organism>
<keyword evidence="1" id="KW-0472">Membrane</keyword>
<keyword evidence="3" id="KW-1185">Reference proteome</keyword>
<evidence type="ECO:0000313" key="3">
    <source>
        <dbReference type="Proteomes" id="UP001596099"/>
    </source>
</evidence>
<dbReference type="Proteomes" id="UP001596099">
    <property type="component" value="Unassembled WGS sequence"/>
</dbReference>
<feature type="transmembrane region" description="Helical" evidence="1">
    <location>
        <begin position="202"/>
        <end position="221"/>
    </location>
</feature>
<evidence type="ECO:0000313" key="2">
    <source>
        <dbReference type="EMBL" id="MFC5970320.1"/>
    </source>
</evidence>
<feature type="transmembrane region" description="Helical" evidence="1">
    <location>
        <begin position="16"/>
        <end position="35"/>
    </location>
</feature>
<feature type="transmembrane region" description="Helical" evidence="1">
    <location>
        <begin position="166"/>
        <end position="190"/>
    </location>
</feature>
<evidence type="ECO:0008006" key="4">
    <source>
        <dbReference type="Google" id="ProtNLM"/>
    </source>
</evidence>
<dbReference type="InterPro" id="IPR055968">
    <property type="entry name" value="DUF7546"/>
</dbReference>
<protein>
    <recommendedName>
        <fullName evidence="4">ABC transporter ATP-binding protein</fullName>
    </recommendedName>
</protein>
<dbReference type="AlphaFoldDB" id="A0ABD5RIU1"/>
<keyword evidence="1" id="KW-0812">Transmembrane</keyword>
<feature type="transmembrane region" description="Helical" evidence="1">
    <location>
        <begin position="47"/>
        <end position="67"/>
    </location>
</feature>
<sequence>MSTAPTLERFLPRRSTVRGATILVAAELLLLAAYFDTTGITPTGERTGLYLYPFVWVNVAVWGVLRARVPSAPTSKRAMAALVAGGYLLLLGYVGGLYAVGPTQFTTGIDVRFWSLPPGWSPAVLYTGSWLTLALIPYKLVGYAALAYLVYGLVLDAAGGGGGAMAGVLGLFSCVSCTLPVIAGVLGGFVGGTSFLVSAAYGQSYGLSTAIFVVTVVLLVWRPTAADVSRARSWLGR</sequence>
<gene>
    <name evidence="2" type="ORF">ACFPYI_03160</name>
</gene>
<name>A0ABD5RIU1_9EURY</name>
<proteinExistence type="predicted"/>
<accession>A0ABD5RIU1</accession>
<evidence type="ECO:0000256" key="1">
    <source>
        <dbReference type="SAM" id="Phobius"/>
    </source>
</evidence>
<comment type="caution">
    <text evidence="2">The sequence shown here is derived from an EMBL/GenBank/DDBJ whole genome shotgun (WGS) entry which is preliminary data.</text>
</comment>